<name>A0A420IMY1_9PEZI</name>
<accession>A0A420IMY1</accession>
<keyword evidence="1" id="KW-0472">Membrane</keyword>
<comment type="caution">
    <text evidence="2">The sequence shown here is derived from an EMBL/GenBank/DDBJ whole genome shotgun (WGS) entry which is preliminary data.</text>
</comment>
<dbReference type="Proteomes" id="UP000285405">
    <property type="component" value="Unassembled WGS sequence"/>
</dbReference>
<reference evidence="2 3" key="1">
    <citation type="journal article" date="2018" name="BMC Genomics">
        <title>Comparative genome analyses reveal sequence features reflecting distinct modes of host-adaptation between dicot and monocot powdery mildew.</title>
        <authorList>
            <person name="Wu Y."/>
            <person name="Ma X."/>
            <person name="Pan Z."/>
            <person name="Kale S.D."/>
            <person name="Song Y."/>
            <person name="King H."/>
            <person name="Zhang Q."/>
            <person name="Presley C."/>
            <person name="Deng X."/>
            <person name="Wei C.I."/>
            <person name="Xiao S."/>
        </authorList>
    </citation>
    <scope>NUCLEOTIDE SEQUENCE [LARGE SCALE GENOMIC DNA]</scope>
    <source>
        <strain evidence="2">UCSC1</strain>
    </source>
</reference>
<feature type="transmembrane region" description="Helical" evidence="1">
    <location>
        <begin position="18"/>
        <end position="39"/>
    </location>
</feature>
<dbReference type="AlphaFoldDB" id="A0A420IMY1"/>
<dbReference type="PANTHER" id="PTHR42077:SF1">
    <property type="entry name" value="YALI0F30239P"/>
    <property type="match status" value="1"/>
</dbReference>
<evidence type="ECO:0000256" key="1">
    <source>
        <dbReference type="SAM" id="Phobius"/>
    </source>
</evidence>
<evidence type="ECO:0000313" key="3">
    <source>
        <dbReference type="Proteomes" id="UP000285405"/>
    </source>
</evidence>
<dbReference type="PANTHER" id="PTHR42077">
    <property type="entry name" value="YALI0F30239P"/>
    <property type="match status" value="1"/>
</dbReference>
<dbReference type="EMBL" id="MCBR01007559">
    <property type="protein sequence ID" value="RKF75919.1"/>
    <property type="molecule type" value="Genomic_DNA"/>
</dbReference>
<keyword evidence="1" id="KW-1133">Transmembrane helix</keyword>
<gene>
    <name evidence="2" type="ORF">GcC1_075031</name>
</gene>
<keyword evidence="1" id="KW-0812">Transmembrane</keyword>
<sequence>MTATYLSSTASRSSLSKILPLLVLLFAVVVFTFISYHLYLTIQKIFSTTSEKMQTKNIFFSKDGMKVGIKELKNEKYVDASQSILVKAWNLSK</sequence>
<dbReference type="OrthoDB" id="4083871at2759"/>
<organism evidence="2 3">
    <name type="scientific">Golovinomyces cichoracearum</name>
    <dbReference type="NCBI Taxonomy" id="62708"/>
    <lineage>
        <taxon>Eukaryota</taxon>
        <taxon>Fungi</taxon>
        <taxon>Dikarya</taxon>
        <taxon>Ascomycota</taxon>
        <taxon>Pezizomycotina</taxon>
        <taxon>Leotiomycetes</taxon>
        <taxon>Erysiphales</taxon>
        <taxon>Erysiphaceae</taxon>
        <taxon>Golovinomyces</taxon>
    </lineage>
</organism>
<protein>
    <submittedName>
        <fullName evidence="2">Uncharacterized protein</fullName>
    </submittedName>
</protein>
<proteinExistence type="predicted"/>
<evidence type="ECO:0000313" key="2">
    <source>
        <dbReference type="EMBL" id="RKF75919.1"/>
    </source>
</evidence>